<feature type="region of interest" description="Disordered" evidence="1">
    <location>
        <begin position="85"/>
        <end position="119"/>
    </location>
</feature>
<dbReference type="EnsemblMetazoa" id="LLOJ004169-RA">
    <property type="protein sequence ID" value="LLOJ004169-PA"/>
    <property type="gene ID" value="LLOJ004169"/>
</dbReference>
<dbReference type="Proteomes" id="UP000092461">
    <property type="component" value="Unassembled WGS sequence"/>
</dbReference>
<dbReference type="AlphaFoldDB" id="A0A1B0CIA7"/>
<dbReference type="EMBL" id="AJWK01013136">
    <property type="status" value="NOT_ANNOTATED_CDS"/>
    <property type="molecule type" value="Genomic_DNA"/>
</dbReference>
<evidence type="ECO:0000256" key="1">
    <source>
        <dbReference type="SAM" id="MobiDB-lite"/>
    </source>
</evidence>
<dbReference type="VEuPathDB" id="VectorBase:LLOJ004169"/>
<evidence type="ECO:0000313" key="3">
    <source>
        <dbReference type="Proteomes" id="UP000092461"/>
    </source>
</evidence>
<name>A0A1B0CIA7_LUTLO</name>
<reference evidence="2" key="1">
    <citation type="submission" date="2020-05" db="UniProtKB">
        <authorList>
            <consortium name="EnsemblMetazoa"/>
        </authorList>
    </citation>
    <scope>IDENTIFICATION</scope>
    <source>
        <strain evidence="2">Jacobina</strain>
    </source>
</reference>
<evidence type="ECO:0000313" key="2">
    <source>
        <dbReference type="EnsemblMetazoa" id="LLOJ004169-PA"/>
    </source>
</evidence>
<organism evidence="2 3">
    <name type="scientific">Lutzomyia longipalpis</name>
    <name type="common">Sand fly</name>
    <dbReference type="NCBI Taxonomy" id="7200"/>
    <lineage>
        <taxon>Eukaryota</taxon>
        <taxon>Metazoa</taxon>
        <taxon>Ecdysozoa</taxon>
        <taxon>Arthropoda</taxon>
        <taxon>Hexapoda</taxon>
        <taxon>Insecta</taxon>
        <taxon>Pterygota</taxon>
        <taxon>Neoptera</taxon>
        <taxon>Endopterygota</taxon>
        <taxon>Diptera</taxon>
        <taxon>Nematocera</taxon>
        <taxon>Psychodoidea</taxon>
        <taxon>Psychodidae</taxon>
        <taxon>Lutzomyia</taxon>
        <taxon>Lutzomyia</taxon>
    </lineage>
</organism>
<dbReference type="EMBL" id="AJWK01013135">
    <property type="status" value="NOT_ANNOTATED_CDS"/>
    <property type="molecule type" value="Genomic_DNA"/>
</dbReference>
<protein>
    <submittedName>
        <fullName evidence="2">Uncharacterized protein</fullName>
    </submittedName>
</protein>
<proteinExistence type="predicted"/>
<sequence length="119" mass="13280">MHVQDHRFCLTTGVPPRLAGLWEIGHLRLIRPPTSTLRPRSGKEYQNIDRSILCLTQQGINPPGDPTKMTPSQFRNLLPSSVNYANITPVPENAESPSPGYQSGSSPQENQGEHFMFKN</sequence>
<dbReference type="VEuPathDB" id="VectorBase:LLONM1_008459"/>
<accession>A0A1B0CIA7</accession>
<feature type="compositionally biased region" description="Low complexity" evidence="1">
    <location>
        <begin position="96"/>
        <end position="108"/>
    </location>
</feature>
<keyword evidence="3" id="KW-1185">Reference proteome</keyword>